<protein>
    <recommendedName>
        <fullName evidence="2">Cell shape-determining protein MreC</fullName>
    </recommendedName>
</protein>
<dbReference type="Gene3D" id="2.40.10.340">
    <property type="entry name" value="Rod shape-determining protein MreC, domain 1"/>
    <property type="match status" value="1"/>
</dbReference>
<reference evidence="1" key="1">
    <citation type="journal article" date="2015" name="Nature">
        <title>Complex archaea that bridge the gap between prokaryotes and eukaryotes.</title>
        <authorList>
            <person name="Spang A."/>
            <person name="Saw J.H."/>
            <person name="Jorgensen S.L."/>
            <person name="Zaremba-Niedzwiedzka K."/>
            <person name="Martijn J."/>
            <person name="Lind A.E."/>
            <person name="van Eijk R."/>
            <person name="Schleper C."/>
            <person name="Guy L."/>
            <person name="Ettema T.J."/>
        </authorList>
    </citation>
    <scope>NUCLEOTIDE SEQUENCE</scope>
</reference>
<proteinExistence type="predicted"/>
<accession>A0A0F9IIQ8</accession>
<feature type="non-terminal residue" evidence="1">
    <location>
        <position position="244"/>
    </location>
</feature>
<gene>
    <name evidence="1" type="ORF">LCGC14_1872150</name>
</gene>
<name>A0A0F9IIQ8_9ZZZZ</name>
<evidence type="ECO:0008006" key="2">
    <source>
        <dbReference type="Google" id="ProtNLM"/>
    </source>
</evidence>
<comment type="caution">
    <text evidence="1">The sequence shown here is derived from an EMBL/GenBank/DDBJ whole genome shotgun (WGS) entry which is preliminary data.</text>
</comment>
<dbReference type="AlphaFoldDB" id="A0A0F9IIQ8"/>
<sequence length="244" mass="27002">MKKWVLAGLCLASGAMMVLPGSRKLCEFTRAVLVPVSDITMAVPGTIRERIDEMARDPAERRDEQVESLRRFIVSQQEIIRAQRRQIDGLAGWRSKLKGFRCKLIEARIVSSEAVTLRNRRLVNAGRDRGTAPGDLVTTRRLLHEIDVALPEALTVLGRNFVVGRIIDSAAFSATLQLVTDPGFEMPAALWRLVGPGQKRSLWVPDESTGRRKVMMSHDGKTPGYHAVGDAILVQAQGDGRQIV</sequence>
<dbReference type="InterPro" id="IPR042177">
    <property type="entry name" value="Cell/Rod_1"/>
</dbReference>
<evidence type="ECO:0000313" key="1">
    <source>
        <dbReference type="EMBL" id="KKL93695.1"/>
    </source>
</evidence>
<dbReference type="EMBL" id="LAZR01019119">
    <property type="protein sequence ID" value="KKL93695.1"/>
    <property type="molecule type" value="Genomic_DNA"/>
</dbReference>
<organism evidence="1">
    <name type="scientific">marine sediment metagenome</name>
    <dbReference type="NCBI Taxonomy" id="412755"/>
    <lineage>
        <taxon>unclassified sequences</taxon>
        <taxon>metagenomes</taxon>
        <taxon>ecological metagenomes</taxon>
    </lineage>
</organism>